<keyword evidence="2" id="KW-1185">Reference proteome</keyword>
<proteinExistence type="predicted"/>
<dbReference type="Proteomes" id="UP000798662">
    <property type="component" value="Chromosome 2"/>
</dbReference>
<evidence type="ECO:0000313" key="1">
    <source>
        <dbReference type="EMBL" id="KAK1863757.1"/>
    </source>
</evidence>
<evidence type="ECO:0000313" key="2">
    <source>
        <dbReference type="Proteomes" id="UP000798662"/>
    </source>
</evidence>
<gene>
    <name evidence="1" type="ORF">I4F81_006311</name>
</gene>
<comment type="caution">
    <text evidence="1">The sequence shown here is derived from an EMBL/GenBank/DDBJ whole genome shotgun (WGS) entry which is preliminary data.</text>
</comment>
<name>A0ACC3C1S0_PYRYE</name>
<reference evidence="1" key="1">
    <citation type="submission" date="2019-11" db="EMBL/GenBank/DDBJ databases">
        <title>Nori genome reveals adaptations in red seaweeds to the harsh intertidal environment.</title>
        <authorList>
            <person name="Wang D."/>
            <person name="Mao Y."/>
        </authorList>
    </citation>
    <scope>NUCLEOTIDE SEQUENCE</scope>
    <source>
        <tissue evidence="1">Gametophyte</tissue>
    </source>
</reference>
<protein>
    <submittedName>
        <fullName evidence="1">Uncharacterized protein</fullName>
    </submittedName>
</protein>
<accession>A0ACC3C1S0</accession>
<organism evidence="1 2">
    <name type="scientific">Pyropia yezoensis</name>
    <name type="common">Susabi-nori</name>
    <name type="synonym">Porphyra yezoensis</name>
    <dbReference type="NCBI Taxonomy" id="2788"/>
    <lineage>
        <taxon>Eukaryota</taxon>
        <taxon>Rhodophyta</taxon>
        <taxon>Bangiophyceae</taxon>
        <taxon>Bangiales</taxon>
        <taxon>Bangiaceae</taxon>
        <taxon>Pyropia</taxon>
    </lineage>
</organism>
<sequence>MPLPSYDSRPRRAVGNAVQLNSDLHEGDAVAAGDRSLALPGGRSRARVGDSSHPHAQNWSSDASTMPVHWGRRRVPPMELDIRPMRNGGAPDSSTTHIATPPASLTGQADAPAAPSAAAPAVPPPASRYTGAERSLPARAASHATPPTGRRGRAGARSRSPSPKRRGTAGSAGVRPAAAQPGAPVTLDVVVRALAFGFKAVDNRLLRLQKSVDGISNVVGTSAGKLDNFNVWAQSVTSAQGVTAAALAELQAASSGNGSGSPAAAAGNGTPAPIDREAEVDENAVARGKADRVKDLLLPELRKNLCNAADATSVYQASSSHNRMLLRLTMEELSLSATDASAFLHSRVRFPSKSRSGRTIKTSDSNGATDQVLVH</sequence>
<dbReference type="EMBL" id="CM020619">
    <property type="protein sequence ID" value="KAK1863757.1"/>
    <property type="molecule type" value="Genomic_DNA"/>
</dbReference>